<dbReference type="STRING" id="747525.W4JTN3"/>
<dbReference type="OrthoDB" id="2692094at2759"/>
<organism evidence="1 2">
    <name type="scientific">Heterobasidion irregulare (strain TC 32-1)</name>
    <dbReference type="NCBI Taxonomy" id="747525"/>
    <lineage>
        <taxon>Eukaryota</taxon>
        <taxon>Fungi</taxon>
        <taxon>Dikarya</taxon>
        <taxon>Basidiomycota</taxon>
        <taxon>Agaricomycotina</taxon>
        <taxon>Agaricomycetes</taxon>
        <taxon>Russulales</taxon>
        <taxon>Bondarzewiaceae</taxon>
        <taxon>Heterobasidion</taxon>
        <taxon>Heterobasidion annosum species complex</taxon>
    </lineage>
</organism>
<sequence>MTEHAGDRAMLDFCTCLTDHLLARFMGLTYDGDEHSFADEQLLQLEIMQNRMYEHNVLRINYTSYDVRRLQHSINPQTHPDIMVLSHDDVGPNAHLHPYWYAHVLSIFHVMARYIGPKSQLSEMQRMDFLWVRWYGLDPDMCTGWHARRLPAVGFVPETDPDVFGFLNPQEVLRGAHLIPAFHHSLAEGLLHANSCARRANEDQDWNLFYPNI</sequence>
<evidence type="ECO:0000313" key="1">
    <source>
        <dbReference type="EMBL" id="ETW76898.1"/>
    </source>
</evidence>
<proteinExistence type="predicted"/>
<dbReference type="Proteomes" id="UP000030671">
    <property type="component" value="Unassembled WGS sequence"/>
</dbReference>
<dbReference type="RefSeq" id="XP_009551762.1">
    <property type="nucleotide sequence ID" value="XM_009553467.1"/>
</dbReference>
<gene>
    <name evidence="1" type="ORF">HETIRDRAFT_422253</name>
</gene>
<reference evidence="1 2" key="1">
    <citation type="journal article" date="2012" name="New Phytol.">
        <title>Insight into trade-off between wood decay and parasitism from the genome of a fungal forest pathogen.</title>
        <authorList>
            <person name="Olson A."/>
            <person name="Aerts A."/>
            <person name="Asiegbu F."/>
            <person name="Belbahri L."/>
            <person name="Bouzid O."/>
            <person name="Broberg A."/>
            <person name="Canback B."/>
            <person name="Coutinho P.M."/>
            <person name="Cullen D."/>
            <person name="Dalman K."/>
            <person name="Deflorio G."/>
            <person name="van Diepen L.T."/>
            <person name="Dunand C."/>
            <person name="Duplessis S."/>
            <person name="Durling M."/>
            <person name="Gonthier P."/>
            <person name="Grimwood J."/>
            <person name="Fossdal C.G."/>
            <person name="Hansson D."/>
            <person name="Henrissat B."/>
            <person name="Hietala A."/>
            <person name="Himmelstrand K."/>
            <person name="Hoffmeister D."/>
            <person name="Hogberg N."/>
            <person name="James T.Y."/>
            <person name="Karlsson M."/>
            <person name="Kohler A."/>
            <person name="Kues U."/>
            <person name="Lee Y.H."/>
            <person name="Lin Y.C."/>
            <person name="Lind M."/>
            <person name="Lindquist E."/>
            <person name="Lombard V."/>
            <person name="Lucas S."/>
            <person name="Lunden K."/>
            <person name="Morin E."/>
            <person name="Murat C."/>
            <person name="Park J."/>
            <person name="Raffaello T."/>
            <person name="Rouze P."/>
            <person name="Salamov A."/>
            <person name="Schmutz J."/>
            <person name="Solheim H."/>
            <person name="Stahlberg J."/>
            <person name="Velez H."/>
            <person name="de Vries R.P."/>
            <person name="Wiebenga A."/>
            <person name="Woodward S."/>
            <person name="Yakovlev I."/>
            <person name="Garbelotto M."/>
            <person name="Martin F."/>
            <person name="Grigoriev I.V."/>
            <person name="Stenlid J."/>
        </authorList>
    </citation>
    <scope>NUCLEOTIDE SEQUENCE [LARGE SCALE GENOMIC DNA]</scope>
    <source>
        <strain evidence="1 2">TC 32-1</strain>
    </source>
</reference>
<keyword evidence="2" id="KW-1185">Reference proteome</keyword>
<accession>W4JTN3</accession>
<dbReference type="AlphaFoldDB" id="W4JTN3"/>
<dbReference type="KEGG" id="hir:HETIRDRAFT_422253"/>
<dbReference type="GeneID" id="20673791"/>
<protein>
    <submittedName>
        <fullName evidence="1">Uncharacterized protein</fullName>
    </submittedName>
</protein>
<evidence type="ECO:0000313" key="2">
    <source>
        <dbReference type="Proteomes" id="UP000030671"/>
    </source>
</evidence>
<dbReference type="InParanoid" id="W4JTN3"/>
<name>W4JTN3_HETIT</name>
<dbReference type="HOGENOM" id="CLU_002498_9_1_1"/>
<dbReference type="EMBL" id="KI925464">
    <property type="protein sequence ID" value="ETW76898.1"/>
    <property type="molecule type" value="Genomic_DNA"/>
</dbReference>